<sequence>MDIDKKIKDKLSEKESIPEGILEKVNDAFNEIRNGEEINRNKKIKSKINKKIVASFIGVCLILSFSIGPKVLASIEELLKDRGIQKAKSNGYVQEMLDNEVKDNGISIKVNEIIPDKNKIGISFTLNFDDADKLNDVSGLRFGFNIKDNNDRVILGKDEEGMYSPYFTGVEWNIDLVNAESGEIECDLIITDTKSIIEDIKSISLEIVDIALYKNNSDSIEKINGNWNYELDLYDGVTNVESIGYVLEEENENIKFDSMVSSATNTIVKMDINIEALKVDENIVNKMILTDENESNIYKFTNGNMENIDGGVRIAFMYDLTTFDDLDKVKIIIRDINGEDIKISLRKDN</sequence>
<dbReference type="InterPro" id="IPR025436">
    <property type="entry name" value="DUF4179"/>
</dbReference>
<accession>A0A4S2DIU0</accession>
<proteinExistence type="predicted"/>
<keyword evidence="1" id="KW-1133">Transmembrane helix</keyword>
<comment type="caution">
    <text evidence="3">The sequence shown here is derived from an EMBL/GenBank/DDBJ whole genome shotgun (WGS) entry which is preliminary data.</text>
</comment>
<keyword evidence="1" id="KW-0472">Membrane</keyword>
<dbReference type="OrthoDB" id="2064324at2"/>
<protein>
    <submittedName>
        <fullName evidence="3">DUF4179 domain-containing protein</fullName>
    </submittedName>
</protein>
<keyword evidence="4" id="KW-1185">Reference proteome</keyword>
<name>A0A4S2DIU0_9CLOT</name>
<dbReference type="AlphaFoldDB" id="A0A4S2DIU0"/>
<keyword evidence="1" id="KW-0812">Transmembrane</keyword>
<dbReference type="EMBL" id="SRYR01000004">
    <property type="protein sequence ID" value="TGY42089.1"/>
    <property type="molecule type" value="Genomic_DNA"/>
</dbReference>
<evidence type="ECO:0000313" key="3">
    <source>
        <dbReference type="EMBL" id="TGY42089.1"/>
    </source>
</evidence>
<gene>
    <name evidence="3" type="ORF">E5347_10150</name>
</gene>
<organism evidence="3 4">
    <name type="scientific">Clostridium sartagoforme</name>
    <dbReference type="NCBI Taxonomy" id="84031"/>
    <lineage>
        <taxon>Bacteria</taxon>
        <taxon>Bacillati</taxon>
        <taxon>Bacillota</taxon>
        <taxon>Clostridia</taxon>
        <taxon>Eubacteriales</taxon>
        <taxon>Clostridiaceae</taxon>
        <taxon>Clostridium</taxon>
    </lineage>
</organism>
<evidence type="ECO:0000259" key="2">
    <source>
        <dbReference type="Pfam" id="PF13786"/>
    </source>
</evidence>
<dbReference type="Pfam" id="PF13786">
    <property type="entry name" value="DUF4179"/>
    <property type="match status" value="1"/>
</dbReference>
<dbReference type="Gene3D" id="2.60.40.1630">
    <property type="entry name" value="bacillus anthracis domain"/>
    <property type="match status" value="1"/>
</dbReference>
<feature type="transmembrane region" description="Helical" evidence="1">
    <location>
        <begin position="52"/>
        <end position="72"/>
    </location>
</feature>
<dbReference type="RefSeq" id="WP_136007011.1">
    <property type="nucleotide sequence ID" value="NZ_SRYR01000004.1"/>
</dbReference>
<feature type="domain" description="DUF4179" evidence="2">
    <location>
        <begin position="45"/>
        <end position="126"/>
    </location>
</feature>
<reference evidence="3 4" key="1">
    <citation type="submission" date="2019-04" db="EMBL/GenBank/DDBJ databases">
        <title>Microbes associate with the intestines of laboratory mice.</title>
        <authorList>
            <person name="Navarre W."/>
            <person name="Wong E."/>
            <person name="Huang K."/>
            <person name="Tropini C."/>
            <person name="Ng K."/>
            <person name="Yu B."/>
        </authorList>
    </citation>
    <scope>NUCLEOTIDE SEQUENCE [LARGE SCALE GENOMIC DNA]</scope>
    <source>
        <strain evidence="3 4">NM50_B9-20</strain>
    </source>
</reference>
<evidence type="ECO:0000313" key="4">
    <source>
        <dbReference type="Proteomes" id="UP000306888"/>
    </source>
</evidence>
<evidence type="ECO:0000256" key="1">
    <source>
        <dbReference type="SAM" id="Phobius"/>
    </source>
</evidence>
<dbReference type="Proteomes" id="UP000306888">
    <property type="component" value="Unassembled WGS sequence"/>
</dbReference>